<reference evidence="3 4" key="1">
    <citation type="submission" date="2017-02" db="EMBL/GenBank/DDBJ databases">
        <title>The new phylogeny of genus Mycobacterium.</title>
        <authorList>
            <person name="Tortoli E."/>
            <person name="Trovato A."/>
            <person name="Cirillo D.M."/>
        </authorList>
    </citation>
    <scope>NUCLEOTIDE SEQUENCE [LARGE SCALE GENOMIC DNA]</scope>
    <source>
        <strain evidence="3 4">DSM 44338</strain>
    </source>
</reference>
<evidence type="ECO:0000256" key="1">
    <source>
        <dbReference type="SAM" id="SignalP"/>
    </source>
</evidence>
<sequence length="115" mass="12224">MTTVRRAIAVAMVSAGLAVFGSAASAHAQDADEQFEKAVSSLGITVGPETDIPALGRGVCDTMTREMARNPNPPPLVRGILQSLVNSNLTKEQAVGFMRASVNIYCPQFSRYLGR</sequence>
<proteinExistence type="predicted"/>
<comment type="caution">
    <text evidence="3">The sequence shown here is derived from an EMBL/GenBank/DDBJ whole genome shotgun (WGS) entry which is preliminary data.</text>
</comment>
<dbReference type="RefSeq" id="WP_083124678.1">
    <property type="nucleotide sequence ID" value="NZ_MVIM01000003.1"/>
</dbReference>
<accession>A0A1X0JVU4</accession>
<dbReference type="EMBL" id="MVIM01000003">
    <property type="protein sequence ID" value="ORB66830.1"/>
    <property type="molecule type" value="Genomic_DNA"/>
</dbReference>
<feature type="signal peptide" evidence="1">
    <location>
        <begin position="1"/>
        <end position="28"/>
    </location>
</feature>
<dbReference type="InterPro" id="IPR007969">
    <property type="entry name" value="DUF732"/>
</dbReference>
<dbReference type="Proteomes" id="UP000192411">
    <property type="component" value="Unassembled WGS sequence"/>
</dbReference>
<gene>
    <name evidence="3" type="ORF">BST47_07010</name>
</gene>
<feature type="chain" id="PRO_5013185153" description="DUF732 domain-containing protein" evidence="1">
    <location>
        <begin position="29"/>
        <end position="115"/>
    </location>
</feature>
<evidence type="ECO:0000313" key="3">
    <source>
        <dbReference type="EMBL" id="ORB66830.1"/>
    </source>
</evidence>
<feature type="domain" description="DUF732" evidence="2">
    <location>
        <begin position="31"/>
        <end position="108"/>
    </location>
</feature>
<dbReference type="STRING" id="75922.BST47_07010"/>
<organism evidence="3 4">
    <name type="scientific">Mycolicibacterium tusciae</name>
    <dbReference type="NCBI Taxonomy" id="75922"/>
    <lineage>
        <taxon>Bacteria</taxon>
        <taxon>Bacillati</taxon>
        <taxon>Actinomycetota</taxon>
        <taxon>Actinomycetes</taxon>
        <taxon>Mycobacteriales</taxon>
        <taxon>Mycobacteriaceae</taxon>
        <taxon>Mycolicibacterium</taxon>
    </lineage>
</organism>
<keyword evidence="4" id="KW-1185">Reference proteome</keyword>
<evidence type="ECO:0000259" key="2">
    <source>
        <dbReference type="Pfam" id="PF05305"/>
    </source>
</evidence>
<dbReference type="Pfam" id="PF05305">
    <property type="entry name" value="DUF732"/>
    <property type="match status" value="1"/>
</dbReference>
<name>A0A1X0JVU4_9MYCO</name>
<evidence type="ECO:0000313" key="4">
    <source>
        <dbReference type="Proteomes" id="UP000192411"/>
    </source>
</evidence>
<dbReference type="OrthoDB" id="4738674at2"/>
<dbReference type="AlphaFoldDB" id="A0A1X0JVU4"/>
<keyword evidence="1" id="KW-0732">Signal</keyword>
<protein>
    <recommendedName>
        <fullName evidence="2">DUF732 domain-containing protein</fullName>
    </recommendedName>
</protein>